<dbReference type="Proteomes" id="UP000218675">
    <property type="component" value="Unassembled WGS sequence"/>
</dbReference>
<evidence type="ECO:0000313" key="13">
    <source>
        <dbReference type="EMBL" id="PAU71623.1"/>
    </source>
</evidence>
<feature type="transmembrane region" description="Helical" evidence="10">
    <location>
        <begin position="139"/>
        <end position="157"/>
    </location>
</feature>
<sequence length="222" mass="23938">MDWTALSVSLRLAGLTCLFLLPVGIWLGRTLATAQFRGKGLCEALIALPLVLPPTVLGFYLLQQFGRDAPIGSVWASLTGSGLNFTFSGILLASLIANLPFAIQPIQRAFENVPTNLREAAWCSGLSPWQTFLRIELPLVWPGILSAIALTFAHTLGEFGVILMVGGAIDGETRTLAIAIYDRVQAFDEQGAARMSALLLLISLTTLGLVYGLAGRRRWVRG</sequence>
<evidence type="ECO:0000256" key="2">
    <source>
        <dbReference type="ARBA" id="ARBA00004651"/>
    </source>
</evidence>
<comment type="subcellular location">
    <subcellularLocation>
        <location evidence="11">Cell inner membrane</location>
        <topology evidence="11">Multi-pass membrane protein</topology>
    </subcellularLocation>
    <subcellularLocation>
        <location evidence="2 10">Cell membrane</location>
        <topology evidence="2 10">Multi-pass membrane protein</topology>
    </subcellularLocation>
</comment>
<keyword evidence="14" id="KW-1185">Reference proteome</keyword>
<evidence type="ECO:0000259" key="12">
    <source>
        <dbReference type="PROSITE" id="PS50928"/>
    </source>
</evidence>
<feature type="transmembrane region" description="Helical" evidence="10">
    <location>
        <begin position="44"/>
        <end position="62"/>
    </location>
</feature>
<protein>
    <recommendedName>
        <fullName evidence="11">Molybdenum transport system permease</fullName>
    </recommendedName>
</protein>
<feature type="transmembrane region" description="Helical" evidence="10">
    <location>
        <begin position="195"/>
        <end position="214"/>
    </location>
</feature>
<comment type="function">
    <text evidence="1 11">Part of the binding-protein-dependent transport system for molybdenum; probably responsible for the translocation of the substrate across the membrane.</text>
</comment>
<evidence type="ECO:0000256" key="3">
    <source>
        <dbReference type="ARBA" id="ARBA00007069"/>
    </source>
</evidence>
<dbReference type="InterPro" id="IPR011867">
    <property type="entry name" value="ModB_ABC"/>
</dbReference>
<feature type="transmembrane region" description="Helical" evidence="10">
    <location>
        <begin position="82"/>
        <end position="103"/>
    </location>
</feature>
<name>A0ABX4HGV3_9GAMM</name>
<keyword evidence="6 11" id="KW-0500">Molybdenum</keyword>
<dbReference type="PANTHER" id="PTHR30183:SF8">
    <property type="entry name" value="MOLYBDENUM TRANSPORT SYSTEM PERMEASE"/>
    <property type="match status" value="1"/>
</dbReference>
<keyword evidence="8 10" id="KW-1133">Transmembrane helix</keyword>
<evidence type="ECO:0000256" key="4">
    <source>
        <dbReference type="ARBA" id="ARBA00022448"/>
    </source>
</evidence>
<accession>A0ABX4HGV3</accession>
<evidence type="ECO:0000256" key="6">
    <source>
        <dbReference type="ARBA" id="ARBA00022505"/>
    </source>
</evidence>
<evidence type="ECO:0000256" key="10">
    <source>
        <dbReference type="RuleBase" id="RU363032"/>
    </source>
</evidence>
<dbReference type="Gene3D" id="1.10.3720.10">
    <property type="entry name" value="MetI-like"/>
    <property type="match status" value="1"/>
</dbReference>
<reference evidence="13 14" key="1">
    <citation type="submission" date="2017-08" db="EMBL/GenBank/DDBJ databases">
        <title>Halomonas binhaiensis sp. nov., isolated from saline alkaline soil.</title>
        <authorList>
            <person name="Wang D."/>
            <person name="Zhang G."/>
        </authorList>
    </citation>
    <scope>NUCLEOTIDE SEQUENCE [LARGE SCALE GENOMIC DNA]</scope>
    <source>
        <strain evidence="13 14">WN018</strain>
    </source>
</reference>
<evidence type="ECO:0000256" key="1">
    <source>
        <dbReference type="ARBA" id="ARBA00002949"/>
    </source>
</evidence>
<keyword evidence="9 10" id="KW-0472">Membrane</keyword>
<keyword evidence="5" id="KW-1003">Cell membrane</keyword>
<keyword evidence="11" id="KW-0997">Cell inner membrane</keyword>
<dbReference type="Pfam" id="PF00528">
    <property type="entry name" value="BPD_transp_1"/>
    <property type="match status" value="1"/>
</dbReference>
<dbReference type="InterPro" id="IPR035906">
    <property type="entry name" value="MetI-like_sf"/>
</dbReference>
<proteinExistence type="inferred from homology"/>
<evidence type="ECO:0000256" key="11">
    <source>
        <dbReference type="RuleBase" id="RU365097"/>
    </source>
</evidence>
<dbReference type="RefSeq" id="WP_095604043.1">
    <property type="nucleotide sequence ID" value="NZ_CP024811.1"/>
</dbReference>
<evidence type="ECO:0000256" key="9">
    <source>
        <dbReference type="ARBA" id="ARBA00023136"/>
    </source>
</evidence>
<organism evidence="13 14">
    <name type="scientific">Vreelandella alkaliphila</name>
    <dbReference type="NCBI Taxonomy" id="272774"/>
    <lineage>
        <taxon>Bacteria</taxon>
        <taxon>Pseudomonadati</taxon>
        <taxon>Pseudomonadota</taxon>
        <taxon>Gammaproteobacteria</taxon>
        <taxon>Oceanospirillales</taxon>
        <taxon>Halomonadaceae</taxon>
        <taxon>Vreelandella</taxon>
    </lineage>
</organism>
<dbReference type="PANTHER" id="PTHR30183">
    <property type="entry name" value="MOLYBDENUM TRANSPORT SYSTEM PERMEASE PROTEIN MODB"/>
    <property type="match status" value="1"/>
</dbReference>
<comment type="caution">
    <text evidence="13">The sequence shown here is derived from an EMBL/GenBank/DDBJ whole genome shotgun (WGS) entry which is preliminary data.</text>
</comment>
<keyword evidence="4 10" id="KW-0813">Transport</keyword>
<dbReference type="PROSITE" id="PS50928">
    <property type="entry name" value="ABC_TM1"/>
    <property type="match status" value="1"/>
</dbReference>
<evidence type="ECO:0000256" key="8">
    <source>
        <dbReference type="ARBA" id="ARBA00022989"/>
    </source>
</evidence>
<keyword evidence="7 10" id="KW-0812">Transmembrane</keyword>
<evidence type="ECO:0000313" key="14">
    <source>
        <dbReference type="Proteomes" id="UP000218675"/>
    </source>
</evidence>
<feature type="domain" description="ABC transmembrane type-1" evidence="12">
    <location>
        <begin position="6"/>
        <end position="211"/>
    </location>
</feature>
<evidence type="ECO:0000256" key="7">
    <source>
        <dbReference type="ARBA" id="ARBA00022692"/>
    </source>
</evidence>
<dbReference type="InterPro" id="IPR000515">
    <property type="entry name" value="MetI-like"/>
</dbReference>
<dbReference type="EMBL" id="NSKA01000004">
    <property type="protein sequence ID" value="PAU71623.1"/>
    <property type="molecule type" value="Genomic_DNA"/>
</dbReference>
<comment type="similarity">
    <text evidence="3 11">Belongs to the binding-protein-dependent transport system permease family. CysTW subfamily.</text>
</comment>
<dbReference type="CDD" id="cd06261">
    <property type="entry name" value="TM_PBP2"/>
    <property type="match status" value="1"/>
</dbReference>
<dbReference type="NCBIfam" id="TIGR02141">
    <property type="entry name" value="modB_ABC"/>
    <property type="match status" value="1"/>
</dbReference>
<evidence type="ECO:0000256" key="5">
    <source>
        <dbReference type="ARBA" id="ARBA00022475"/>
    </source>
</evidence>
<feature type="transmembrane region" description="Helical" evidence="10">
    <location>
        <begin position="12"/>
        <end position="32"/>
    </location>
</feature>
<dbReference type="SUPFAM" id="SSF161098">
    <property type="entry name" value="MetI-like"/>
    <property type="match status" value="1"/>
</dbReference>
<gene>
    <name evidence="13" type="primary">modB</name>
    <name evidence="13" type="ORF">CK497_13185</name>
</gene>